<dbReference type="Pfam" id="PF20629">
    <property type="entry name" value="GD_AH_C"/>
    <property type="match status" value="1"/>
</dbReference>
<dbReference type="Proteomes" id="UP001158049">
    <property type="component" value="Unassembled WGS sequence"/>
</dbReference>
<comment type="similarity">
    <text evidence="1">Belongs to the UxaA family.</text>
</comment>
<gene>
    <name evidence="4" type="ORF">SAMN06295970_101215</name>
</gene>
<evidence type="ECO:0000313" key="4">
    <source>
        <dbReference type="EMBL" id="SMP42651.1"/>
    </source>
</evidence>
<protein>
    <submittedName>
        <fullName evidence="4">Altronate hydrolase</fullName>
    </submittedName>
</protein>
<dbReference type="PANTHER" id="PTHR30536">
    <property type="entry name" value="ALTRONATE/GALACTARATE DEHYDRATASE"/>
    <property type="match status" value="1"/>
</dbReference>
<comment type="caution">
    <text evidence="4">The sequence shown here is derived from an EMBL/GenBank/DDBJ whole genome shotgun (WGS) entry which is preliminary data.</text>
</comment>
<name>A0ABY1PQL4_9BURK</name>
<dbReference type="Pfam" id="PF04295">
    <property type="entry name" value="GD_AH_second"/>
    <property type="match status" value="1"/>
</dbReference>
<dbReference type="CDD" id="cd11613">
    <property type="entry name" value="SAF_AH_GD"/>
    <property type="match status" value="1"/>
</dbReference>
<dbReference type="InterPro" id="IPR044144">
    <property type="entry name" value="SAF_UxaA/GarD"/>
</dbReference>
<organism evidence="4 5">
    <name type="scientific">Noviherbaspirillum suwonense</name>
    <dbReference type="NCBI Taxonomy" id="1224511"/>
    <lineage>
        <taxon>Bacteria</taxon>
        <taxon>Pseudomonadati</taxon>
        <taxon>Pseudomonadota</taxon>
        <taxon>Betaproteobacteria</taxon>
        <taxon>Burkholderiales</taxon>
        <taxon>Oxalobacteraceae</taxon>
        <taxon>Noviherbaspirillum</taxon>
    </lineage>
</organism>
<dbReference type="InterPro" id="IPR007392">
    <property type="entry name" value="GD_AH_second"/>
</dbReference>
<dbReference type="EMBL" id="FXUL01000001">
    <property type="protein sequence ID" value="SMP42651.1"/>
    <property type="molecule type" value="Genomic_DNA"/>
</dbReference>
<keyword evidence="4" id="KW-0378">Hydrolase</keyword>
<accession>A0ABY1PQL4</accession>
<reference evidence="4 5" key="1">
    <citation type="submission" date="2017-05" db="EMBL/GenBank/DDBJ databases">
        <authorList>
            <person name="Varghese N."/>
            <person name="Submissions S."/>
        </authorList>
    </citation>
    <scope>NUCLEOTIDE SEQUENCE [LARGE SCALE GENOMIC DNA]</scope>
    <source>
        <strain evidence="4 5">DSM 26001</strain>
    </source>
</reference>
<dbReference type="SMART" id="SM00858">
    <property type="entry name" value="SAF"/>
    <property type="match status" value="1"/>
</dbReference>
<evidence type="ECO:0000256" key="2">
    <source>
        <dbReference type="ARBA" id="ARBA00023239"/>
    </source>
</evidence>
<dbReference type="InterPro" id="IPR052172">
    <property type="entry name" value="UxaA_altronate/galactarate_dh"/>
</dbReference>
<dbReference type="PANTHER" id="PTHR30536:SF5">
    <property type="entry name" value="ALTRONATE DEHYDRATASE"/>
    <property type="match status" value="1"/>
</dbReference>
<sequence length="515" mass="55382">MIETSHKRFLGPVIRLHPSDNIVVARTDVGMGVHVPQEGFTSRSQVPAGYKIASRLIKKDEPIYKYNIVVGFATLDIPAGTLVHGHNTAFREFQRDYAHGSEFSPVEMVPERERAHFQGIVRPDGRVATRNYIGILSTVNCSATAVRRIADWFTGERLAAYPNVDGVVAFSHALGCGMEMSGEPMALLRRTMAGYARHPNLAAVLIVGLGCERNQLDGLLADQQLQPGSLLRTMTMQETGGTRKSIEAGINAVRELLPAANAVVRQPVPASHLCVGLQCGGSDGFSSITANPALGAAVDLLVRHGGTAILSETPEIYGVEHTLTRRATSREVGEKLVDRIRWWKDVYSVGRDVQINGQVSPGNQVGGLANIFEKSLGSSMKGGTGPLMDVYRYAEPVTAKGLVFMDTPGYDPVSATGQIAGGANLIAFTTGRGSMFGAKPVPSIKLATNTPMFTRLEEDMDLNCGEILDGTVSIEEMGKRIFDCLLRTASGEASKSELLGLGDNEFVPWQIGVMS</sequence>
<dbReference type="Gene3D" id="2.30.130.110">
    <property type="match status" value="1"/>
</dbReference>
<proteinExistence type="inferred from homology"/>
<keyword evidence="2" id="KW-0456">Lyase</keyword>
<dbReference type="InterPro" id="IPR013974">
    <property type="entry name" value="SAF"/>
</dbReference>
<evidence type="ECO:0000313" key="5">
    <source>
        <dbReference type="Proteomes" id="UP001158049"/>
    </source>
</evidence>
<evidence type="ECO:0000259" key="3">
    <source>
        <dbReference type="SMART" id="SM00858"/>
    </source>
</evidence>
<feature type="domain" description="SAF" evidence="3">
    <location>
        <begin position="20"/>
        <end position="89"/>
    </location>
</feature>
<evidence type="ECO:0000256" key="1">
    <source>
        <dbReference type="ARBA" id="ARBA00010986"/>
    </source>
</evidence>
<dbReference type="RefSeq" id="WP_283440368.1">
    <property type="nucleotide sequence ID" value="NZ_FXUL01000001.1"/>
</dbReference>
<dbReference type="InterPro" id="IPR048332">
    <property type="entry name" value="GD_AH_C"/>
</dbReference>
<keyword evidence="5" id="KW-1185">Reference proteome</keyword>
<dbReference type="GO" id="GO:0016787">
    <property type="term" value="F:hydrolase activity"/>
    <property type="evidence" value="ECO:0007669"/>
    <property type="project" value="UniProtKB-KW"/>
</dbReference>